<dbReference type="PANTHER" id="PTHR47995:SF18">
    <property type="entry name" value="TRANSCRIPTION FACTOR MYB65"/>
    <property type="match status" value="1"/>
</dbReference>
<evidence type="ECO:0008006" key="13">
    <source>
        <dbReference type="Google" id="ProtNLM"/>
    </source>
</evidence>
<protein>
    <recommendedName>
        <fullName evidence="13">Transcription factor GAMYB</fullName>
    </recommendedName>
</protein>
<feature type="domain" description="HTH myb-type" evidence="10">
    <location>
        <begin position="79"/>
        <end position="133"/>
    </location>
</feature>
<dbReference type="FunFam" id="1.10.10.60:FF:000119">
    <property type="entry name" value="Transcription factor GAMYB"/>
    <property type="match status" value="1"/>
</dbReference>
<proteinExistence type="predicted"/>
<keyword evidence="2" id="KW-0677">Repeat</keyword>
<dbReference type="EMBL" id="JARBHA010000006">
    <property type="protein sequence ID" value="KAJ9699072.1"/>
    <property type="molecule type" value="Genomic_DNA"/>
</dbReference>
<dbReference type="PANTHER" id="PTHR47995">
    <property type="entry name" value="TRANSCRIPTION FACTOR MYB33-RELATED"/>
    <property type="match status" value="1"/>
</dbReference>
<keyword evidence="12" id="KW-1185">Reference proteome</keyword>
<feature type="domain" description="Myb-like" evidence="9">
    <location>
        <begin position="26"/>
        <end position="78"/>
    </location>
</feature>
<keyword evidence="6" id="KW-0804">Transcription</keyword>
<dbReference type="Pfam" id="PF00249">
    <property type="entry name" value="Myb_DNA-binding"/>
    <property type="match status" value="2"/>
</dbReference>
<evidence type="ECO:0000256" key="3">
    <source>
        <dbReference type="ARBA" id="ARBA00023015"/>
    </source>
</evidence>
<dbReference type="CDD" id="cd00167">
    <property type="entry name" value="SANT"/>
    <property type="match status" value="2"/>
</dbReference>
<evidence type="ECO:0000256" key="6">
    <source>
        <dbReference type="ARBA" id="ARBA00023163"/>
    </source>
</evidence>
<dbReference type="GO" id="GO:0048235">
    <property type="term" value="P:pollen sperm cell differentiation"/>
    <property type="evidence" value="ECO:0007669"/>
    <property type="project" value="UniProtKB-ARBA"/>
</dbReference>
<accession>A0AA39A266</accession>
<dbReference type="GO" id="GO:0040008">
    <property type="term" value="P:regulation of growth"/>
    <property type="evidence" value="ECO:0007669"/>
    <property type="project" value="UniProtKB-ARBA"/>
</dbReference>
<evidence type="ECO:0000256" key="7">
    <source>
        <dbReference type="ARBA" id="ARBA00023242"/>
    </source>
</evidence>
<feature type="domain" description="HTH myb-type" evidence="10">
    <location>
        <begin position="29"/>
        <end position="78"/>
    </location>
</feature>
<comment type="subcellular location">
    <subcellularLocation>
        <location evidence="1">Nucleus</location>
    </subcellularLocation>
</comment>
<dbReference type="GO" id="GO:0009653">
    <property type="term" value="P:anatomical structure morphogenesis"/>
    <property type="evidence" value="ECO:0007669"/>
    <property type="project" value="UniProtKB-ARBA"/>
</dbReference>
<evidence type="ECO:0000256" key="2">
    <source>
        <dbReference type="ARBA" id="ARBA00022737"/>
    </source>
</evidence>
<dbReference type="PROSITE" id="PS51294">
    <property type="entry name" value="HTH_MYB"/>
    <property type="match status" value="2"/>
</dbReference>
<keyword evidence="7" id="KW-0539">Nucleus</keyword>
<feature type="region of interest" description="Disordered" evidence="8">
    <location>
        <begin position="1"/>
        <end position="33"/>
    </location>
</feature>
<evidence type="ECO:0000256" key="1">
    <source>
        <dbReference type="ARBA" id="ARBA00004123"/>
    </source>
</evidence>
<keyword evidence="5" id="KW-0010">Activator</keyword>
<dbReference type="PROSITE" id="PS50090">
    <property type="entry name" value="MYB_LIKE"/>
    <property type="match status" value="2"/>
</dbReference>
<keyword evidence="3" id="KW-0805">Transcription regulation</keyword>
<evidence type="ECO:0000313" key="11">
    <source>
        <dbReference type="EMBL" id="KAJ9699072.1"/>
    </source>
</evidence>
<name>A0AA39A266_VITRO</name>
<organism evidence="11 12">
    <name type="scientific">Vitis rotundifolia</name>
    <name type="common">Muscadine grape</name>
    <dbReference type="NCBI Taxonomy" id="103349"/>
    <lineage>
        <taxon>Eukaryota</taxon>
        <taxon>Viridiplantae</taxon>
        <taxon>Streptophyta</taxon>
        <taxon>Embryophyta</taxon>
        <taxon>Tracheophyta</taxon>
        <taxon>Spermatophyta</taxon>
        <taxon>Magnoliopsida</taxon>
        <taxon>eudicotyledons</taxon>
        <taxon>Gunneridae</taxon>
        <taxon>Pentapetalae</taxon>
        <taxon>rosids</taxon>
        <taxon>Vitales</taxon>
        <taxon>Vitaceae</taxon>
        <taxon>Viteae</taxon>
        <taxon>Vitis</taxon>
    </lineage>
</organism>
<dbReference type="GO" id="GO:0003677">
    <property type="term" value="F:DNA binding"/>
    <property type="evidence" value="ECO:0007669"/>
    <property type="project" value="UniProtKB-KW"/>
</dbReference>
<dbReference type="GO" id="GO:0005634">
    <property type="term" value="C:nucleus"/>
    <property type="evidence" value="ECO:0007669"/>
    <property type="project" value="UniProtKB-SubCell"/>
</dbReference>
<sequence length="524" mass="57586">MAGDQEGSPLGEEEVGSGGKSGGGGGGPLKKGPWTSAEDAVLIDYVTKHGEGNWNAVMKHSGLFRCGKSCRLRWANHLRPDLKKGAFTPEEEHRIIELHARMGNKWARMAAELPGRTDNEIKNYWNTRIKRLQRAGLPIYPPDVSMKALNGSQQSQSMGSLTTGEASQSDLLQGNSFEIPAVQFKNLQNPGIYPYPPTYFDILPSGSLTRNLGSSDGQNFMFPTMHPPKRFRESETFFSGFNDDFSNAFPALDLYDETCENNPYDLYDDICEKNPQPFEWSSSYDPDLSTNLTSLGGLPGSHALSNGNFSSEPSSGAMKVELPSLQYSEAQFGNWGSLFPMPSIESVDTLIQSPQTEQIQVDCLSPSKSGLLEAIVYESRNLKRKYDSCHQASNAAVECNDVVGNLPLNPYEAEWNVYGDPTSPLGNSAASVFNAYTSISGSSPDEPQSIETLLGCKVHPEPVNQIATHYDGKEETPNQMDLSRPDRLLDADWFGPDTERGREQATWRDALNALLGEDINSSKK</sequence>
<dbReference type="AlphaFoldDB" id="A0AA39A266"/>
<reference evidence="11 12" key="1">
    <citation type="journal article" date="2023" name="BMC Biotechnol.">
        <title>Vitis rotundifolia cv Carlos genome sequencing.</title>
        <authorList>
            <person name="Huff M."/>
            <person name="Hulse-Kemp A."/>
            <person name="Scheffler B."/>
            <person name="Youngblood R."/>
            <person name="Simpson S."/>
            <person name="Babiker E."/>
            <person name="Staton M."/>
        </authorList>
    </citation>
    <scope>NUCLEOTIDE SEQUENCE [LARGE SCALE GENOMIC DNA]</scope>
    <source>
        <tissue evidence="11">Leaf</tissue>
    </source>
</reference>
<evidence type="ECO:0000256" key="5">
    <source>
        <dbReference type="ARBA" id="ARBA00023159"/>
    </source>
</evidence>
<dbReference type="SUPFAM" id="SSF46689">
    <property type="entry name" value="Homeodomain-like"/>
    <property type="match status" value="1"/>
</dbReference>
<dbReference type="Proteomes" id="UP001168098">
    <property type="component" value="Unassembled WGS sequence"/>
</dbReference>
<feature type="domain" description="Myb-like" evidence="9">
    <location>
        <begin position="79"/>
        <end position="129"/>
    </location>
</feature>
<evidence type="ECO:0000259" key="9">
    <source>
        <dbReference type="PROSITE" id="PS50090"/>
    </source>
</evidence>
<dbReference type="InterPro" id="IPR001005">
    <property type="entry name" value="SANT/Myb"/>
</dbReference>
<comment type="caution">
    <text evidence="11">The sequence shown here is derived from an EMBL/GenBank/DDBJ whole genome shotgun (WGS) entry which is preliminary data.</text>
</comment>
<dbReference type="SMART" id="SM00717">
    <property type="entry name" value="SANT"/>
    <property type="match status" value="2"/>
</dbReference>
<dbReference type="FunFam" id="1.10.10.60:FF:000001">
    <property type="entry name" value="MYB-related transcription factor"/>
    <property type="match status" value="1"/>
</dbReference>
<dbReference type="Gene3D" id="1.10.10.60">
    <property type="entry name" value="Homeodomain-like"/>
    <property type="match status" value="2"/>
</dbReference>
<dbReference type="InterPro" id="IPR017930">
    <property type="entry name" value="Myb_dom"/>
</dbReference>
<dbReference type="GO" id="GO:0045893">
    <property type="term" value="P:positive regulation of DNA-templated transcription"/>
    <property type="evidence" value="ECO:0007669"/>
    <property type="project" value="UniProtKB-ARBA"/>
</dbReference>
<gene>
    <name evidence="11" type="ORF">PVL29_007921</name>
</gene>
<evidence type="ECO:0000256" key="8">
    <source>
        <dbReference type="SAM" id="MobiDB-lite"/>
    </source>
</evidence>
<evidence type="ECO:0000256" key="4">
    <source>
        <dbReference type="ARBA" id="ARBA00023125"/>
    </source>
</evidence>
<dbReference type="InterPro" id="IPR009057">
    <property type="entry name" value="Homeodomain-like_sf"/>
</dbReference>
<evidence type="ECO:0000259" key="10">
    <source>
        <dbReference type="PROSITE" id="PS51294"/>
    </source>
</evidence>
<evidence type="ECO:0000313" key="12">
    <source>
        <dbReference type="Proteomes" id="UP001168098"/>
    </source>
</evidence>
<feature type="compositionally biased region" description="Gly residues" evidence="8">
    <location>
        <begin position="16"/>
        <end position="29"/>
    </location>
</feature>
<keyword evidence="4" id="KW-0238">DNA-binding</keyword>